<evidence type="ECO:0000313" key="1">
    <source>
        <dbReference type="EMBL" id="DAF96796.1"/>
    </source>
</evidence>
<proteinExistence type="predicted"/>
<dbReference type="EMBL" id="BK016121">
    <property type="protein sequence ID" value="DAF96796.1"/>
    <property type="molecule type" value="Genomic_DNA"/>
</dbReference>
<organism evidence="1">
    <name type="scientific">Podoviridae sp. ctQyH19</name>
    <dbReference type="NCBI Taxonomy" id="2825249"/>
    <lineage>
        <taxon>Viruses</taxon>
        <taxon>Duplodnaviria</taxon>
        <taxon>Heunggongvirae</taxon>
        <taxon>Uroviricota</taxon>
        <taxon>Caudoviricetes</taxon>
    </lineage>
</organism>
<accession>A0A8S5UQW6</accession>
<protein>
    <submittedName>
        <fullName evidence="1">Uncharacterized protein</fullName>
    </submittedName>
</protein>
<sequence length="202" mass="23853">MATEKNNFEMYFEWWLDDLKEEGFITEYVREPQTFILKPEVEVSYPKGKKILKIAKQTILNPITYTPDYKVAFTQKGVNILFLVISEMGSLSEKYNRNLHFLFVENLRSLKDNMYVLYFDVKAPAKAIRFSSGLSSAREFPIKQRLMYDLKGIFVNKVVPVGSSTSLFEKTFYPKRYFQTDKERGLRKSMENKRTIKDFLKL</sequence>
<name>A0A8S5UQW6_9CAUD</name>
<reference evidence="1" key="1">
    <citation type="journal article" date="2021" name="Proc. Natl. Acad. Sci. U.S.A.">
        <title>A Catalog of Tens of Thousands of Viruses from Human Metagenomes Reveals Hidden Associations with Chronic Diseases.</title>
        <authorList>
            <person name="Tisza M.J."/>
            <person name="Buck C.B."/>
        </authorList>
    </citation>
    <scope>NUCLEOTIDE SEQUENCE</scope>
    <source>
        <strain evidence="1">CtQyH19</strain>
    </source>
</reference>